<dbReference type="InterPro" id="IPR036249">
    <property type="entry name" value="Thioredoxin-like_sf"/>
</dbReference>
<proteinExistence type="inferred from homology"/>
<keyword evidence="4" id="KW-0963">Cytoplasm</keyword>
<dbReference type="GO" id="GO:0047134">
    <property type="term" value="F:protein-disulfide reductase [NAD(P)H] activity"/>
    <property type="evidence" value="ECO:0007669"/>
    <property type="project" value="InterPro"/>
</dbReference>
<name>A0A1Y1M1X6_PHOPY</name>
<dbReference type="SUPFAM" id="SSF52833">
    <property type="entry name" value="Thioredoxin-like"/>
    <property type="match status" value="1"/>
</dbReference>
<dbReference type="GO" id="GO:0005829">
    <property type="term" value="C:cytosol"/>
    <property type="evidence" value="ECO:0007669"/>
    <property type="project" value="TreeGrafter"/>
</dbReference>
<dbReference type="FunFam" id="3.40.30.10:FF:000124">
    <property type="entry name" value="Thioredoxin domain-containing 17"/>
    <property type="match status" value="1"/>
</dbReference>
<dbReference type="PANTHER" id="PTHR12452">
    <property type="entry name" value="42-9-9 PROTEIN-RELATED"/>
    <property type="match status" value="1"/>
</dbReference>
<accession>A0A1Y1M1X6</accession>
<organism evidence="8">
    <name type="scientific">Photinus pyralis</name>
    <name type="common">Common eastern firefly</name>
    <name type="synonym">Lampyris pyralis</name>
    <dbReference type="NCBI Taxonomy" id="7054"/>
    <lineage>
        <taxon>Eukaryota</taxon>
        <taxon>Metazoa</taxon>
        <taxon>Ecdysozoa</taxon>
        <taxon>Arthropoda</taxon>
        <taxon>Hexapoda</taxon>
        <taxon>Insecta</taxon>
        <taxon>Pterygota</taxon>
        <taxon>Neoptera</taxon>
        <taxon>Endopterygota</taxon>
        <taxon>Coleoptera</taxon>
        <taxon>Polyphaga</taxon>
        <taxon>Elateriformia</taxon>
        <taxon>Elateroidea</taxon>
        <taxon>Lampyridae</taxon>
        <taxon>Lampyrinae</taxon>
        <taxon>Photinus</taxon>
    </lineage>
</organism>
<comment type="similarity">
    <text evidence="2">Belongs to the thioredoxin family.</text>
</comment>
<evidence type="ECO:0000313" key="8">
    <source>
        <dbReference type="EMBL" id="JAV79834.1"/>
    </source>
</evidence>
<evidence type="ECO:0000256" key="3">
    <source>
        <dbReference type="ARBA" id="ARBA00016949"/>
    </source>
</evidence>
<reference evidence="8" key="1">
    <citation type="journal article" date="2016" name="Sci. Rep.">
        <title>Molecular characterization of firefly nuptial gifts: a multi-omics approach sheds light on postcopulatory sexual selection.</title>
        <authorList>
            <person name="Al-Wathiqui N."/>
            <person name="Fallon T.R."/>
            <person name="South A."/>
            <person name="Weng J.K."/>
            <person name="Lewis S.M."/>
        </authorList>
    </citation>
    <scope>NUCLEOTIDE SEQUENCE</scope>
</reference>
<dbReference type="InterPro" id="IPR010357">
    <property type="entry name" value="TXNDC17_dom"/>
</dbReference>
<dbReference type="Gene3D" id="3.40.30.10">
    <property type="entry name" value="Glutaredoxin"/>
    <property type="match status" value="1"/>
</dbReference>
<keyword evidence="5" id="KW-1015">Disulfide bond</keyword>
<dbReference type="InterPro" id="IPR045108">
    <property type="entry name" value="TXNDC17-like"/>
</dbReference>
<evidence type="ECO:0000256" key="5">
    <source>
        <dbReference type="ARBA" id="ARBA00023157"/>
    </source>
</evidence>
<dbReference type="Pfam" id="PF06110">
    <property type="entry name" value="TXD17-like_Trx"/>
    <property type="match status" value="1"/>
</dbReference>
<evidence type="ECO:0000259" key="7">
    <source>
        <dbReference type="Pfam" id="PF06110"/>
    </source>
</evidence>
<evidence type="ECO:0000256" key="2">
    <source>
        <dbReference type="ARBA" id="ARBA00008987"/>
    </source>
</evidence>
<protein>
    <recommendedName>
        <fullName evidence="3">Thioredoxin domain-containing protein 17</fullName>
    </recommendedName>
</protein>
<comment type="subcellular location">
    <subcellularLocation>
        <location evidence="1">Cytoplasm</location>
    </subcellularLocation>
</comment>
<dbReference type="PANTHER" id="PTHR12452:SF0">
    <property type="entry name" value="THIOREDOXIN DOMAIN-CONTAINING PROTEIN 17"/>
    <property type="match status" value="1"/>
</dbReference>
<evidence type="ECO:0000256" key="6">
    <source>
        <dbReference type="ARBA" id="ARBA00023284"/>
    </source>
</evidence>
<dbReference type="EMBL" id="GEZM01042474">
    <property type="protein sequence ID" value="JAV79834.1"/>
    <property type="molecule type" value="Transcribed_RNA"/>
</dbReference>
<dbReference type="AlphaFoldDB" id="A0A1Y1M1X6"/>
<keyword evidence="6" id="KW-0676">Redox-active center</keyword>
<dbReference type="CDD" id="cd02952">
    <property type="entry name" value="TRP14_like"/>
    <property type="match status" value="1"/>
</dbReference>
<sequence>MIQKYHVEGYEQFCEFMKKFASTDEHIHVYFTGSKLPSGISWCSDCVKAKPIVEEALKHANPNSHFIVVDVGSREIWKDRNCPFRTDPKTRLLVIPTLMRWGHPQKLEGEQCEKSELVEMLFTDED</sequence>
<feature type="domain" description="Thioredoxin" evidence="7">
    <location>
        <begin position="7"/>
        <end position="124"/>
    </location>
</feature>
<evidence type="ECO:0000256" key="4">
    <source>
        <dbReference type="ARBA" id="ARBA00022490"/>
    </source>
</evidence>
<evidence type="ECO:0000256" key="1">
    <source>
        <dbReference type="ARBA" id="ARBA00004496"/>
    </source>
</evidence>